<keyword evidence="2" id="KW-1185">Reference proteome</keyword>
<dbReference type="EMBL" id="WOCE01000005">
    <property type="protein sequence ID" value="KAE9613063.1"/>
    <property type="molecule type" value="Genomic_DNA"/>
</dbReference>
<comment type="caution">
    <text evidence="1">The sequence shown here is derived from an EMBL/GenBank/DDBJ whole genome shotgun (WGS) entry which is preliminary data.</text>
</comment>
<organism evidence="1 2">
    <name type="scientific">Lupinus albus</name>
    <name type="common">White lupine</name>
    <name type="synonym">Lupinus termis</name>
    <dbReference type="NCBI Taxonomy" id="3870"/>
    <lineage>
        <taxon>Eukaryota</taxon>
        <taxon>Viridiplantae</taxon>
        <taxon>Streptophyta</taxon>
        <taxon>Embryophyta</taxon>
        <taxon>Tracheophyta</taxon>
        <taxon>Spermatophyta</taxon>
        <taxon>Magnoliopsida</taxon>
        <taxon>eudicotyledons</taxon>
        <taxon>Gunneridae</taxon>
        <taxon>Pentapetalae</taxon>
        <taxon>rosids</taxon>
        <taxon>fabids</taxon>
        <taxon>Fabales</taxon>
        <taxon>Fabaceae</taxon>
        <taxon>Papilionoideae</taxon>
        <taxon>50 kb inversion clade</taxon>
        <taxon>genistoids sensu lato</taxon>
        <taxon>core genistoids</taxon>
        <taxon>Genisteae</taxon>
        <taxon>Lupinus</taxon>
    </lineage>
</organism>
<reference evidence="2" key="1">
    <citation type="journal article" date="2020" name="Nat. Commun.">
        <title>Genome sequence of the cluster root forming white lupin.</title>
        <authorList>
            <person name="Hufnagel B."/>
            <person name="Marques A."/>
            <person name="Soriano A."/>
            <person name="Marques L."/>
            <person name="Divol F."/>
            <person name="Doumas P."/>
            <person name="Sallet E."/>
            <person name="Mancinotti D."/>
            <person name="Carrere S."/>
            <person name="Marande W."/>
            <person name="Arribat S."/>
            <person name="Keller J."/>
            <person name="Huneau C."/>
            <person name="Blein T."/>
            <person name="Aime D."/>
            <person name="Laguerre M."/>
            <person name="Taylor J."/>
            <person name="Schubert V."/>
            <person name="Nelson M."/>
            <person name="Geu-Flores F."/>
            <person name="Crespi M."/>
            <person name="Gallardo-Guerrero K."/>
            <person name="Delaux P.-M."/>
            <person name="Salse J."/>
            <person name="Berges H."/>
            <person name="Guyot R."/>
            <person name="Gouzy J."/>
            <person name="Peret B."/>
        </authorList>
    </citation>
    <scope>NUCLEOTIDE SEQUENCE [LARGE SCALE GENOMIC DNA]</scope>
    <source>
        <strain evidence="2">cv. Amiga</strain>
    </source>
</reference>
<proteinExistence type="predicted"/>
<gene>
    <name evidence="1" type="ORF">Lalb_Chr05g0213591</name>
</gene>
<dbReference type="OrthoDB" id="2538017at2759"/>
<evidence type="ECO:0000313" key="1">
    <source>
        <dbReference type="EMBL" id="KAE9613063.1"/>
    </source>
</evidence>
<name>A0A6A4QH96_LUPAL</name>
<dbReference type="Proteomes" id="UP000447434">
    <property type="component" value="Chromosome 5"/>
</dbReference>
<protein>
    <submittedName>
        <fullName evidence="1">Uncharacterized protein</fullName>
    </submittedName>
</protein>
<accession>A0A6A4QH96</accession>
<evidence type="ECO:0000313" key="2">
    <source>
        <dbReference type="Proteomes" id="UP000447434"/>
    </source>
</evidence>
<dbReference type="AlphaFoldDB" id="A0A6A4QH96"/>
<sequence length="40" mass="4770">MLEYRDESQRLDQSTRLYDSFVSIDGFEVDATHIVQFMKV</sequence>